<comment type="catalytic activity">
    <reaction evidence="1">
        <text>ATP + protein L-histidine = ADP + protein N-phospho-L-histidine.</text>
        <dbReference type="EC" id="2.7.13.3"/>
    </reaction>
</comment>
<dbReference type="Proteomes" id="UP000264141">
    <property type="component" value="Unassembled WGS sequence"/>
</dbReference>
<dbReference type="InterPro" id="IPR003018">
    <property type="entry name" value="GAF"/>
</dbReference>
<dbReference type="Pfam" id="PF00512">
    <property type="entry name" value="HisKA"/>
    <property type="match status" value="1"/>
</dbReference>
<dbReference type="PROSITE" id="PS50109">
    <property type="entry name" value="HIS_KIN"/>
    <property type="match status" value="1"/>
</dbReference>
<dbReference type="InterPro" id="IPR036890">
    <property type="entry name" value="HATPase_C_sf"/>
</dbReference>
<dbReference type="InterPro" id="IPR003661">
    <property type="entry name" value="HisK_dim/P_dom"/>
</dbReference>
<dbReference type="PANTHER" id="PTHR43047">
    <property type="entry name" value="TWO-COMPONENT HISTIDINE PROTEIN KINASE"/>
    <property type="match status" value="1"/>
</dbReference>
<dbReference type="PANTHER" id="PTHR43047:SF72">
    <property type="entry name" value="OSMOSENSING HISTIDINE PROTEIN KINASE SLN1"/>
    <property type="match status" value="1"/>
</dbReference>
<dbReference type="SUPFAM" id="SSF55781">
    <property type="entry name" value="GAF domain-like"/>
    <property type="match status" value="1"/>
</dbReference>
<dbReference type="SMART" id="SM00065">
    <property type="entry name" value="GAF"/>
    <property type="match status" value="1"/>
</dbReference>
<evidence type="ECO:0000256" key="5">
    <source>
        <dbReference type="ARBA" id="ARBA00022777"/>
    </source>
</evidence>
<dbReference type="SMART" id="SM00091">
    <property type="entry name" value="PAS"/>
    <property type="match status" value="1"/>
</dbReference>
<dbReference type="EMBL" id="DPBP01000048">
    <property type="protein sequence ID" value="HCE18610.1"/>
    <property type="molecule type" value="Genomic_DNA"/>
</dbReference>
<feature type="domain" description="PAS" evidence="8">
    <location>
        <begin position="176"/>
        <end position="229"/>
    </location>
</feature>
<dbReference type="InterPro" id="IPR035965">
    <property type="entry name" value="PAS-like_dom_sf"/>
</dbReference>
<dbReference type="GO" id="GO:0009927">
    <property type="term" value="F:histidine phosphotransfer kinase activity"/>
    <property type="evidence" value="ECO:0007669"/>
    <property type="project" value="TreeGrafter"/>
</dbReference>
<dbReference type="AlphaFoldDB" id="A0A3D1JJ58"/>
<dbReference type="InterPro" id="IPR003594">
    <property type="entry name" value="HATPase_dom"/>
</dbReference>
<evidence type="ECO:0000256" key="4">
    <source>
        <dbReference type="ARBA" id="ARBA00022679"/>
    </source>
</evidence>
<dbReference type="SUPFAM" id="SSF47384">
    <property type="entry name" value="Homodimeric domain of signal transducing histidine kinase"/>
    <property type="match status" value="1"/>
</dbReference>
<dbReference type="GO" id="GO:0005886">
    <property type="term" value="C:plasma membrane"/>
    <property type="evidence" value="ECO:0007669"/>
    <property type="project" value="TreeGrafter"/>
</dbReference>
<comment type="caution">
    <text evidence="9">The sequence shown here is derived from an EMBL/GenBank/DDBJ whole genome shotgun (WGS) entry which is preliminary data.</text>
</comment>
<dbReference type="Gene3D" id="1.10.287.130">
    <property type="match status" value="1"/>
</dbReference>
<evidence type="ECO:0000256" key="2">
    <source>
        <dbReference type="ARBA" id="ARBA00012438"/>
    </source>
</evidence>
<dbReference type="SMART" id="SM00388">
    <property type="entry name" value="HisKA"/>
    <property type="match status" value="1"/>
</dbReference>
<evidence type="ECO:0000259" key="7">
    <source>
        <dbReference type="PROSITE" id="PS50109"/>
    </source>
</evidence>
<proteinExistence type="predicted"/>
<dbReference type="CDD" id="cd00075">
    <property type="entry name" value="HATPase"/>
    <property type="match status" value="1"/>
</dbReference>
<evidence type="ECO:0000256" key="3">
    <source>
        <dbReference type="ARBA" id="ARBA00022553"/>
    </source>
</evidence>
<dbReference type="InterPro" id="IPR036097">
    <property type="entry name" value="HisK_dim/P_sf"/>
</dbReference>
<dbReference type="SMART" id="SM00387">
    <property type="entry name" value="HATPase_c"/>
    <property type="match status" value="1"/>
</dbReference>
<dbReference type="GO" id="GO:0000155">
    <property type="term" value="F:phosphorelay sensor kinase activity"/>
    <property type="evidence" value="ECO:0007669"/>
    <property type="project" value="InterPro"/>
</dbReference>
<evidence type="ECO:0000256" key="6">
    <source>
        <dbReference type="ARBA" id="ARBA00023012"/>
    </source>
</evidence>
<keyword evidence="5" id="KW-0418">Kinase</keyword>
<name>A0A3D1JJ58_9CHLR</name>
<dbReference type="Gene3D" id="3.30.450.40">
    <property type="match status" value="1"/>
</dbReference>
<dbReference type="RefSeq" id="WP_062193707.1">
    <property type="nucleotide sequence ID" value="NZ_DF967965.1"/>
</dbReference>
<evidence type="ECO:0000256" key="1">
    <source>
        <dbReference type="ARBA" id="ARBA00000085"/>
    </source>
</evidence>
<dbReference type="InterPro" id="IPR029016">
    <property type="entry name" value="GAF-like_dom_sf"/>
</dbReference>
<dbReference type="Pfam" id="PF13426">
    <property type="entry name" value="PAS_9"/>
    <property type="match status" value="1"/>
</dbReference>
<keyword evidence="6" id="KW-0902">Two-component regulatory system</keyword>
<dbReference type="Gene3D" id="3.30.565.10">
    <property type="entry name" value="Histidine kinase-like ATPase, C-terminal domain"/>
    <property type="match status" value="1"/>
</dbReference>
<dbReference type="PROSITE" id="PS50112">
    <property type="entry name" value="PAS"/>
    <property type="match status" value="1"/>
</dbReference>
<dbReference type="PRINTS" id="PR00344">
    <property type="entry name" value="BCTRLSENSOR"/>
</dbReference>
<dbReference type="CDD" id="cd00082">
    <property type="entry name" value="HisKA"/>
    <property type="match status" value="1"/>
</dbReference>
<dbReference type="Pfam" id="PF02518">
    <property type="entry name" value="HATPase_c"/>
    <property type="match status" value="1"/>
</dbReference>
<evidence type="ECO:0000259" key="8">
    <source>
        <dbReference type="PROSITE" id="PS50112"/>
    </source>
</evidence>
<dbReference type="FunFam" id="3.30.565.10:FF:000006">
    <property type="entry name" value="Sensor histidine kinase WalK"/>
    <property type="match status" value="1"/>
</dbReference>
<dbReference type="InterPro" id="IPR005467">
    <property type="entry name" value="His_kinase_dom"/>
</dbReference>
<gene>
    <name evidence="9" type="ORF">DEQ80_12205</name>
</gene>
<dbReference type="Pfam" id="PF01590">
    <property type="entry name" value="GAF"/>
    <property type="match status" value="1"/>
</dbReference>
<dbReference type="NCBIfam" id="TIGR00229">
    <property type="entry name" value="sensory_box"/>
    <property type="match status" value="1"/>
</dbReference>
<dbReference type="EC" id="2.7.13.3" evidence="2"/>
<sequence>MLDYTRTTLELLYNISRELTSDLDLRTVLVRVLTNSSRHVGAERASIVVVEGDQAVDAAIIVDNQLKPHTVDQLNDILNQGLAGWVLRNRQAVLIPDTRHDQRWLQRPDDAASQTGAKSAICVPIIARDQLVGVLTIVHPIPNTLSKEHLALVQAIADQAGTAIYNARLYNKLDAAHRRYLELFDDSIDPIWITDLDGKTLEANRQAGELTGLGKEEMRGQPMALFLELGESWLDEHLVELQGGRTVHTETILKSRSGVSVPVEAYVRVVMIENSAVLQWILRDISERKALDALRDDLMAMVYHDLRSPLSNIISSLEMLNMLLPPEEGENYRTILAIAIRSTERMQRLIATLLDIYRLEAGQPITNRQRVEVLPLVQEAVSAVQPVVENKGLEMVVEVEEGLPPLWIDGDMIRRVLINLLDNATKFILFQGTVRLSVRKTGDRVIFSVQDNGPGIPPDKLELIFDKFARLQVDRFPKGLGLGLAFCKLAVRSHGGEIWVESELNAGSTFYFSLPIETPPSEGEL</sequence>
<dbReference type="Gene3D" id="3.30.450.20">
    <property type="entry name" value="PAS domain"/>
    <property type="match status" value="1"/>
</dbReference>
<accession>A0A3D1JJ58</accession>
<keyword evidence="4" id="KW-0808">Transferase</keyword>
<feature type="domain" description="Histidine kinase" evidence="7">
    <location>
        <begin position="301"/>
        <end position="518"/>
    </location>
</feature>
<evidence type="ECO:0000313" key="10">
    <source>
        <dbReference type="Proteomes" id="UP000264141"/>
    </source>
</evidence>
<dbReference type="InterPro" id="IPR000014">
    <property type="entry name" value="PAS"/>
</dbReference>
<keyword evidence="3" id="KW-0597">Phosphoprotein</keyword>
<reference evidence="9 10" key="1">
    <citation type="journal article" date="2018" name="Nat. Biotechnol.">
        <title>A standardized bacterial taxonomy based on genome phylogeny substantially revises the tree of life.</title>
        <authorList>
            <person name="Parks D.H."/>
            <person name="Chuvochina M."/>
            <person name="Waite D.W."/>
            <person name="Rinke C."/>
            <person name="Skarshewski A."/>
            <person name="Chaumeil P.A."/>
            <person name="Hugenholtz P."/>
        </authorList>
    </citation>
    <scope>NUCLEOTIDE SEQUENCE [LARGE SCALE GENOMIC DNA]</scope>
    <source>
        <strain evidence="9">UBA8781</strain>
    </source>
</reference>
<dbReference type="CDD" id="cd00130">
    <property type="entry name" value="PAS"/>
    <property type="match status" value="1"/>
</dbReference>
<dbReference type="InterPro" id="IPR004358">
    <property type="entry name" value="Sig_transdc_His_kin-like_C"/>
</dbReference>
<dbReference type="STRING" id="229919.GCA_001050195_02253"/>
<dbReference type="OrthoDB" id="9777816at2"/>
<protein>
    <recommendedName>
        <fullName evidence="2">histidine kinase</fullName>
        <ecNumber evidence="2">2.7.13.3</ecNumber>
    </recommendedName>
</protein>
<dbReference type="SUPFAM" id="SSF55785">
    <property type="entry name" value="PYP-like sensor domain (PAS domain)"/>
    <property type="match status" value="1"/>
</dbReference>
<evidence type="ECO:0000313" key="9">
    <source>
        <dbReference type="EMBL" id="HCE18610.1"/>
    </source>
</evidence>
<organism evidence="9 10">
    <name type="scientific">Anaerolinea thermolimosa</name>
    <dbReference type="NCBI Taxonomy" id="229919"/>
    <lineage>
        <taxon>Bacteria</taxon>
        <taxon>Bacillati</taxon>
        <taxon>Chloroflexota</taxon>
        <taxon>Anaerolineae</taxon>
        <taxon>Anaerolineales</taxon>
        <taxon>Anaerolineaceae</taxon>
        <taxon>Anaerolinea</taxon>
    </lineage>
</organism>
<dbReference type="SUPFAM" id="SSF55874">
    <property type="entry name" value="ATPase domain of HSP90 chaperone/DNA topoisomerase II/histidine kinase"/>
    <property type="match status" value="1"/>
</dbReference>